<dbReference type="GO" id="GO:0008270">
    <property type="term" value="F:zinc ion binding"/>
    <property type="evidence" value="ECO:0007669"/>
    <property type="project" value="UniProtKB-KW"/>
</dbReference>
<evidence type="ECO:0000256" key="5">
    <source>
        <dbReference type="SAM" id="MobiDB-lite"/>
    </source>
</evidence>
<feature type="compositionally biased region" description="Polar residues" evidence="5">
    <location>
        <begin position="372"/>
        <end position="389"/>
    </location>
</feature>
<evidence type="ECO:0000313" key="7">
    <source>
        <dbReference type="EMBL" id="NXU57590.1"/>
    </source>
</evidence>
<feature type="domain" description="FYVE-type" evidence="6">
    <location>
        <begin position="431"/>
        <end position="489"/>
    </location>
</feature>
<feature type="region of interest" description="Disordered" evidence="5">
    <location>
        <begin position="1"/>
        <end position="27"/>
    </location>
</feature>
<keyword evidence="3" id="KW-0862">Zinc</keyword>
<keyword evidence="1" id="KW-0479">Metal-binding</keyword>
<name>A0A7L3LX80_9CHAR</name>
<keyword evidence="8" id="KW-1185">Reference proteome</keyword>
<evidence type="ECO:0000256" key="2">
    <source>
        <dbReference type="ARBA" id="ARBA00022771"/>
    </source>
</evidence>
<dbReference type="AlphaFoldDB" id="A0A7L3LX80"/>
<organism evidence="7 8">
    <name type="scientific">Turnix velox</name>
    <name type="common">Little buttonquail</name>
    <dbReference type="NCBI Taxonomy" id="2529409"/>
    <lineage>
        <taxon>Eukaryota</taxon>
        <taxon>Metazoa</taxon>
        <taxon>Chordata</taxon>
        <taxon>Craniata</taxon>
        <taxon>Vertebrata</taxon>
        <taxon>Euteleostomi</taxon>
        <taxon>Archelosauria</taxon>
        <taxon>Archosauria</taxon>
        <taxon>Dinosauria</taxon>
        <taxon>Saurischia</taxon>
        <taxon>Theropoda</taxon>
        <taxon>Coelurosauria</taxon>
        <taxon>Aves</taxon>
        <taxon>Neognathae</taxon>
        <taxon>Neoaves</taxon>
        <taxon>Charadriiformes</taxon>
        <taxon>Turnicidae</taxon>
        <taxon>Turnix</taxon>
    </lineage>
</organism>
<dbReference type="InterPro" id="IPR000306">
    <property type="entry name" value="Znf_FYVE"/>
</dbReference>
<feature type="non-terminal residue" evidence="7">
    <location>
        <position position="1"/>
    </location>
</feature>
<reference evidence="7 8" key="1">
    <citation type="submission" date="2019-09" db="EMBL/GenBank/DDBJ databases">
        <title>Bird 10,000 Genomes (B10K) Project - Family phase.</title>
        <authorList>
            <person name="Zhang G."/>
        </authorList>
    </citation>
    <scope>NUCLEOTIDE SEQUENCE [LARGE SCALE GENOMIC DNA]</scope>
    <source>
        <strain evidence="7">B10K-DU-029-46</strain>
    </source>
</reference>
<feature type="compositionally biased region" description="Low complexity" evidence="5">
    <location>
        <begin position="391"/>
        <end position="407"/>
    </location>
</feature>
<dbReference type="GO" id="GO:0006622">
    <property type="term" value="P:protein targeting to lysosome"/>
    <property type="evidence" value="ECO:0007669"/>
    <property type="project" value="TreeGrafter"/>
</dbReference>
<dbReference type="CDD" id="cd15729">
    <property type="entry name" value="FYVE_endofin"/>
    <property type="match status" value="1"/>
</dbReference>
<feature type="non-terminal residue" evidence="7">
    <location>
        <position position="499"/>
    </location>
</feature>
<dbReference type="InterPro" id="IPR011011">
    <property type="entry name" value="Znf_FYVE_PHD"/>
</dbReference>
<proteinExistence type="predicted"/>
<evidence type="ECO:0000259" key="6">
    <source>
        <dbReference type="PROSITE" id="PS50178"/>
    </source>
</evidence>
<dbReference type="InterPro" id="IPR013083">
    <property type="entry name" value="Znf_RING/FYVE/PHD"/>
</dbReference>
<evidence type="ECO:0000313" key="8">
    <source>
        <dbReference type="Proteomes" id="UP000582182"/>
    </source>
</evidence>
<dbReference type="PROSITE" id="PS50178">
    <property type="entry name" value="ZF_FYVE"/>
    <property type="match status" value="1"/>
</dbReference>
<dbReference type="InterPro" id="IPR017455">
    <property type="entry name" value="Znf_FYVE-rel"/>
</dbReference>
<dbReference type="GO" id="GO:0016197">
    <property type="term" value="P:endosomal transport"/>
    <property type="evidence" value="ECO:0007669"/>
    <property type="project" value="TreeGrafter"/>
</dbReference>
<dbReference type="Proteomes" id="UP000582182">
    <property type="component" value="Unassembled WGS sequence"/>
</dbReference>
<dbReference type="OrthoDB" id="5872154at2759"/>
<dbReference type="GO" id="GO:0031901">
    <property type="term" value="C:early endosome membrane"/>
    <property type="evidence" value="ECO:0007669"/>
    <property type="project" value="TreeGrafter"/>
</dbReference>
<dbReference type="Gene3D" id="3.30.40.10">
    <property type="entry name" value="Zinc/RING finger domain, C3HC4 (zinc finger)"/>
    <property type="match status" value="1"/>
</dbReference>
<dbReference type="SUPFAM" id="SSF57903">
    <property type="entry name" value="FYVE/PHD zinc finger"/>
    <property type="match status" value="1"/>
</dbReference>
<dbReference type="Pfam" id="PF01363">
    <property type="entry name" value="FYVE"/>
    <property type="match status" value="1"/>
</dbReference>
<dbReference type="EMBL" id="VZTY01029624">
    <property type="protein sequence ID" value="NXU57590.1"/>
    <property type="molecule type" value="Genomic_DNA"/>
</dbReference>
<sequence>VEPMPSDLAKRPQWHNSPSVLPENSVLPDSSCQRVTKVKLVRQESEENEVSSSGILDDVSVEDVQNSLPCFPLPVSIRGTFTVTEQKINSLTRDVIAEVISDIVTTCPGKSTTSVSSRESCENADFNEQEGHITTIDQSIVEKSTDGEKLDADLPDSDLQQMEALASAFVDCGVGSCGDIDACCSDTMNSLIADIAAEDNIFGSDDLISDAEIDAFLNGQGLQSNVVRPPESNSNLNAAETEEGSLTDVKNLDFLEMPEEDIQANLEEISNNLDIAVAESGLPSVTGDIMQAKLDEVNNDLDIALAAASRSLPLTEDISHILDMTEYSGEASVSNVYAEGASRKRLLGLCPGDVHQRKLNRTEVLEKENKEASPSSEAPLSDTSVNVGRNSEPAHSGGSGSEAAGSHTSGNVESYIIPVDLSWKQPFWVPDSEAPNCMNCQVKFRFTKRRHHCRACGKVFCGSCCKQKCKLQYMEKDARVCITCYDYINRGKKVFSHKQ</sequence>
<feature type="compositionally biased region" description="Basic and acidic residues" evidence="5">
    <location>
        <begin position="360"/>
        <end position="371"/>
    </location>
</feature>
<dbReference type="SMART" id="SM00064">
    <property type="entry name" value="FYVE"/>
    <property type="match status" value="1"/>
</dbReference>
<gene>
    <name evidence="7" type="primary">Zfyve16_1</name>
    <name evidence="7" type="ORF">TURVEL_R13942</name>
</gene>
<dbReference type="PANTHER" id="PTHR46319">
    <property type="entry name" value="ZINC FINGER FYVE DOMAIN-CONTAINING PROTEIN"/>
    <property type="match status" value="1"/>
</dbReference>
<dbReference type="FunFam" id="3.30.40.10:FF:000084">
    <property type="entry name" value="Zinc finger, FYVE domain-containing 9b"/>
    <property type="match status" value="1"/>
</dbReference>
<dbReference type="PANTHER" id="PTHR46319:SF1">
    <property type="entry name" value="ZINC FINGER FYVE DOMAIN-CONTAINING PROTEIN 16"/>
    <property type="match status" value="1"/>
</dbReference>
<evidence type="ECO:0000256" key="1">
    <source>
        <dbReference type="ARBA" id="ARBA00022723"/>
    </source>
</evidence>
<evidence type="ECO:0000256" key="3">
    <source>
        <dbReference type="ARBA" id="ARBA00022833"/>
    </source>
</evidence>
<keyword evidence="2 4" id="KW-0863">Zinc-finger</keyword>
<accession>A0A7L3LX80</accession>
<feature type="region of interest" description="Disordered" evidence="5">
    <location>
        <begin position="360"/>
        <end position="407"/>
    </location>
</feature>
<evidence type="ECO:0000256" key="4">
    <source>
        <dbReference type="PROSITE-ProRule" id="PRU00091"/>
    </source>
</evidence>
<protein>
    <submittedName>
        <fullName evidence="7">ZFY16 protein</fullName>
    </submittedName>
</protein>
<comment type="caution">
    <text evidence="7">The sequence shown here is derived from an EMBL/GenBank/DDBJ whole genome shotgun (WGS) entry which is preliminary data.</text>
</comment>